<sequence length="714" mass="80755">KDSTYVYGDRVLYDRLTNTAQVFSPLIKMIDGQAVLYTYHFKYNTLDNVGEYYGGGTMSQGRMLLESDRGYYYGSTRDAVCVGNVELRDSTYLIVSDSLGFNMDTEIATFYRKTYIWNEKEEILSANSGWYDTRTDHYHFMSDAYVLSEDQEIWADDMDYRADSDDVVLRRNIQILDEGQKVLAFGDYGRYWGMRGDAMLTEDPSVISFYEQGDSLYMRSDSIFMYVIDSTSIYSADYIGNKVEEKPVDTGEELITGASTEQPLSVSDEAEDMASSEEEATEGRDGLAGGDVLPDEEIARDGEVQETGVSEEVSATEAGTDGTARSAEQDALTGTVEAGISETDGGAMVTETVVAASAEETVSEEQVPTRQQLRRERREARRKAREERRAARREAAAADERPAETTDGETAAETGTEELDAETADEDVATVEDGEETDDTLDGEAVPEGDTEGEVTAEEEKERVIVGYHHVKIFRSDLQAVCDSLVSFSRDTTIHLHKDPVMWNGDNQIKSDRTVVYIKDEVIDHAVFTGGEEHGNPVMSAELDADHYNQITGKTIEALFRDNEIYRTNVVGNAQTYYYMQDEETGAYQGFLVMECADITFIISGQEIEEIIFRGDPVYAIYPMNLIPEAQPQRLPNFVWEGDRRPTKREVFDRRIKASRRVEYEAIPQPRFPLTESIDEYRLRIIEDGLWRDRDDDITYDAREYVKRLRMQGQ</sequence>
<evidence type="ECO:0000313" key="4">
    <source>
        <dbReference type="Proteomes" id="UP000030889"/>
    </source>
</evidence>
<proteinExistence type="predicted"/>
<evidence type="ECO:0000259" key="2">
    <source>
        <dbReference type="Pfam" id="PF13100"/>
    </source>
</evidence>
<protein>
    <recommendedName>
        <fullName evidence="2">Organic solvent tolerance-like N-terminal domain-containing protein</fullName>
    </recommendedName>
</protein>
<dbReference type="InterPro" id="IPR005653">
    <property type="entry name" value="OstA-like_N"/>
</dbReference>
<feature type="compositionally biased region" description="Acidic residues" evidence="1">
    <location>
        <begin position="268"/>
        <end position="280"/>
    </location>
</feature>
<evidence type="ECO:0000313" key="3">
    <source>
        <dbReference type="EMBL" id="KHE42035.1"/>
    </source>
</evidence>
<dbReference type="Gene3D" id="2.60.450.10">
    <property type="entry name" value="Lipopolysaccharide (LPS) transport protein A like domain"/>
    <property type="match status" value="1"/>
</dbReference>
<gene>
    <name evidence="3" type="ORF">LG35_05605</name>
</gene>
<organism evidence="3 4">
    <name type="scientific">Alistipes inops</name>
    <dbReference type="NCBI Taxonomy" id="1501391"/>
    <lineage>
        <taxon>Bacteria</taxon>
        <taxon>Pseudomonadati</taxon>
        <taxon>Bacteroidota</taxon>
        <taxon>Bacteroidia</taxon>
        <taxon>Bacteroidales</taxon>
        <taxon>Rikenellaceae</taxon>
        <taxon>Alistipes</taxon>
    </lineage>
</organism>
<keyword evidence="4" id="KW-1185">Reference proteome</keyword>
<feature type="compositionally biased region" description="Basic and acidic residues" evidence="1">
    <location>
        <begin position="373"/>
        <end position="404"/>
    </location>
</feature>
<feature type="region of interest" description="Disordered" evidence="1">
    <location>
        <begin position="357"/>
        <end position="461"/>
    </location>
</feature>
<accession>A0ABR4YIF6</accession>
<feature type="domain" description="Organic solvent tolerance-like N-terminal" evidence="2">
    <location>
        <begin position="2"/>
        <end position="97"/>
    </location>
</feature>
<comment type="caution">
    <text evidence="3">The sequence shown here is derived from an EMBL/GenBank/DDBJ whole genome shotgun (WGS) entry which is preliminary data.</text>
</comment>
<name>A0ABR4YIF6_9BACT</name>
<evidence type="ECO:0000256" key="1">
    <source>
        <dbReference type="SAM" id="MobiDB-lite"/>
    </source>
</evidence>
<feature type="non-terminal residue" evidence="3">
    <location>
        <position position="1"/>
    </location>
</feature>
<feature type="region of interest" description="Disordered" evidence="1">
    <location>
        <begin position="256"/>
        <end position="330"/>
    </location>
</feature>
<reference evidence="3 4" key="1">
    <citation type="submission" date="2014-09" db="EMBL/GenBank/DDBJ databases">
        <title>Alistipes sp. 627, sp. nov., a novel member of the family Rikenellaceae isolated from human faeces.</title>
        <authorList>
            <person name="Shkoporov A.N."/>
            <person name="Chaplin A.V."/>
            <person name="Motuzova O.V."/>
            <person name="Kafarskaia L.I."/>
            <person name="Khokhlova E.V."/>
            <person name="Efimov B.A."/>
        </authorList>
    </citation>
    <scope>NUCLEOTIDE SEQUENCE [LARGE SCALE GENOMIC DNA]</scope>
    <source>
        <strain evidence="3 4">627</strain>
    </source>
</reference>
<dbReference type="EMBL" id="JRGF01000006">
    <property type="protein sequence ID" value="KHE42035.1"/>
    <property type="molecule type" value="Genomic_DNA"/>
</dbReference>
<dbReference type="Pfam" id="PF13100">
    <property type="entry name" value="OstA_2"/>
    <property type="match status" value="1"/>
</dbReference>
<dbReference type="Proteomes" id="UP000030889">
    <property type="component" value="Unassembled WGS sequence"/>
</dbReference>
<feature type="compositionally biased region" description="Acidic residues" evidence="1">
    <location>
        <begin position="415"/>
        <end position="457"/>
    </location>
</feature>